<dbReference type="Pfam" id="PF00561">
    <property type="entry name" value="Abhydrolase_1"/>
    <property type="match status" value="1"/>
</dbReference>
<dbReference type="InterPro" id="IPR000073">
    <property type="entry name" value="AB_hydrolase_1"/>
</dbReference>
<dbReference type="AlphaFoldDB" id="A0A165H8P2"/>
<proteinExistence type="inferred from homology"/>
<keyword evidence="4" id="KW-0378">Hydrolase</keyword>
<evidence type="ECO:0000313" key="5">
    <source>
        <dbReference type="Proteomes" id="UP000076871"/>
    </source>
</evidence>
<dbReference type="OrthoDB" id="5954035at2759"/>
<evidence type="ECO:0000256" key="2">
    <source>
        <dbReference type="PIRSR" id="PIRSR005211-1"/>
    </source>
</evidence>
<dbReference type="PIRSF" id="PIRSF005211">
    <property type="entry name" value="Ab_hydro_YheT"/>
    <property type="match status" value="1"/>
</dbReference>
<dbReference type="InterPro" id="IPR012020">
    <property type="entry name" value="ABHD4"/>
</dbReference>
<feature type="active site" description="Charge relay system" evidence="2">
    <location>
        <position position="357"/>
    </location>
</feature>
<dbReference type="Gene3D" id="3.40.50.1820">
    <property type="entry name" value="alpha/beta hydrolase"/>
    <property type="match status" value="1"/>
</dbReference>
<accession>A0A165H8P2</accession>
<feature type="domain" description="AB hydrolase-1" evidence="3">
    <location>
        <begin position="120"/>
        <end position="234"/>
    </location>
</feature>
<dbReference type="GO" id="GO:0051792">
    <property type="term" value="P:medium-chain fatty acid biosynthetic process"/>
    <property type="evidence" value="ECO:0007669"/>
    <property type="project" value="TreeGrafter"/>
</dbReference>
<keyword evidence="5" id="KW-1185">Reference proteome</keyword>
<dbReference type="PANTHER" id="PTHR10794:SF63">
    <property type="entry name" value="ALPHA_BETA HYDROLASE 1, ISOFORM A"/>
    <property type="match status" value="1"/>
</dbReference>
<organism evidence="4 5">
    <name type="scientific">Laetiporus sulphureus 93-53</name>
    <dbReference type="NCBI Taxonomy" id="1314785"/>
    <lineage>
        <taxon>Eukaryota</taxon>
        <taxon>Fungi</taxon>
        <taxon>Dikarya</taxon>
        <taxon>Basidiomycota</taxon>
        <taxon>Agaricomycotina</taxon>
        <taxon>Agaricomycetes</taxon>
        <taxon>Polyporales</taxon>
        <taxon>Laetiporus</taxon>
    </lineage>
</organism>
<comment type="similarity">
    <text evidence="1">Belongs to the AB hydrolase superfamily. AB hydrolase 4 family.</text>
</comment>
<dbReference type="InParanoid" id="A0A165H8P2"/>
<dbReference type="PANTHER" id="PTHR10794">
    <property type="entry name" value="ABHYDROLASE DOMAIN-CONTAINING PROTEIN"/>
    <property type="match status" value="1"/>
</dbReference>
<sequence>MGPIESIFTAVHRIPRLHFAPSSAVLSVKSSSSSHQLGQESLQTFVETRCPSLNEEFLPPWWLFKRVLGHLQTAYAVVGDFSKVDKVEYDRTLLRTLDGGTIGLDTTPPADERTLQDDTPIVVVLHGLTGGSHESYVRAILAPACTPVEEGGLGYRGIVVNFRGCAGVPITSPQLYSAGHTDDIRVAVLHIANRYPRAPLLGIGFSLGANVLTRYLAEEGERSRLLAGCAVACPWDLVKNARCHIATQMCSASLEDRWFYRNIYSKAMARNLQTLVTRHADQIAKFGHAPLADAVTEVLQTKYMLLSEFDSKVTCVAGGSSPPFPFPSAWEYYAWASSHRMLPHVRVPFLAINSEDDPIVRVLPVEAGGNPCVAFAVTQEGGHLGWFEKASDTGEIRRWVRKPVLEWLRAVGEDLVADNRQVKPSHVVDGFLKEIGRDDIGCKVVEGGGHIIGVEGEEGLLAGL</sequence>
<gene>
    <name evidence="4" type="ORF">LAESUDRAFT_642497</name>
</gene>
<dbReference type="Proteomes" id="UP000076871">
    <property type="component" value="Unassembled WGS sequence"/>
</dbReference>
<dbReference type="STRING" id="1314785.A0A165H8P2"/>
<dbReference type="GO" id="GO:0047372">
    <property type="term" value="F:monoacylglycerol lipase activity"/>
    <property type="evidence" value="ECO:0007669"/>
    <property type="project" value="TreeGrafter"/>
</dbReference>
<dbReference type="GO" id="GO:0051793">
    <property type="term" value="P:medium-chain fatty acid catabolic process"/>
    <property type="evidence" value="ECO:0007669"/>
    <property type="project" value="TreeGrafter"/>
</dbReference>
<dbReference type="GeneID" id="63820762"/>
<name>A0A165H8P2_9APHY</name>
<dbReference type="SUPFAM" id="SSF53474">
    <property type="entry name" value="alpha/beta-Hydrolases"/>
    <property type="match status" value="1"/>
</dbReference>
<reference evidence="4 5" key="1">
    <citation type="journal article" date="2016" name="Mol. Biol. Evol.">
        <title>Comparative Genomics of Early-Diverging Mushroom-Forming Fungi Provides Insights into the Origins of Lignocellulose Decay Capabilities.</title>
        <authorList>
            <person name="Nagy L.G."/>
            <person name="Riley R."/>
            <person name="Tritt A."/>
            <person name="Adam C."/>
            <person name="Daum C."/>
            <person name="Floudas D."/>
            <person name="Sun H."/>
            <person name="Yadav J.S."/>
            <person name="Pangilinan J."/>
            <person name="Larsson K.H."/>
            <person name="Matsuura K."/>
            <person name="Barry K."/>
            <person name="Labutti K."/>
            <person name="Kuo R."/>
            <person name="Ohm R.A."/>
            <person name="Bhattacharya S.S."/>
            <person name="Shirouzu T."/>
            <person name="Yoshinaga Y."/>
            <person name="Martin F.M."/>
            <person name="Grigoriev I.V."/>
            <person name="Hibbett D.S."/>
        </authorList>
    </citation>
    <scope>NUCLEOTIDE SEQUENCE [LARGE SCALE GENOMIC DNA]</scope>
    <source>
        <strain evidence="4 5">93-53</strain>
    </source>
</reference>
<dbReference type="InterPro" id="IPR050960">
    <property type="entry name" value="AB_hydrolase_4_sf"/>
</dbReference>
<feature type="active site" description="Charge relay system" evidence="2">
    <location>
        <position position="383"/>
    </location>
</feature>
<evidence type="ECO:0000259" key="3">
    <source>
        <dbReference type="Pfam" id="PF00561"/>
    </source>
</evidence>
<evidence type="ECO:0000256" key="1">
    <source>
        <dbReference type="ARBA" id="ARBA00010884"/>
    </source>
</evidence>
<dbReference type="EMBL" id="KV427607">
    <property type="protein sequence ID" value="KZT11397.1"/>
    <property type="molecule type" value="Genomic_DNA"/>
</dbReference>
<dbReference type="GO" id="GO:0008126">
    <property type="term" value="F:acetylesterase activity"/>
    <property type="evidence" value="ECO:0007669"/>
    <property type="project" value="TreeGrafter"/>
</dbReference>
<dbReference type="InterPro" id="IPR029058">
    <property type="entry name" value="AB_hydrolase_fold"/>
</dbReference>
<dbReference type="RefSeq" id="XP_040769137.1">
    <property type="nucleotide sequence ID" value="XM_040903732.1"/>
</dbReference>
<protein>
    <submittedName>
        <fullName evidence="4">AB-hydrolase YheT</fullName>
    </submittedName>
</protein>
<evidence type="ECO:0000313" key="4">
    <source>
        <dbReference type="EMBL" id="KZT11397.1"/>
    </source>
</evidence>
<feature type="active site" description="Charge relay system" evidence="2">
    <location>
        <position position="206"/>
    </location>
</feature>